<dbReference type="InterPro" id="IPR007406">
    <property type="entry name" value="MukB_N_dom"/>
</dbReference>
<evidence type="ECO:0000313" key="2">
    <source>
        <dbReference type="EMBL" id="MEL0611319.1"/>
    </source>
</evidence>
<dbReference type="Pfam" id="PF04310">
    <property type="entry name" value="MukB"/>
    <property type="match status" value="1"/>
</dbReference>
<proteinExistence type="predicted"/>
<keyword evidence="3" id="KW-1185">Reference proteome</keyword>
<name>A0ABU9FYN2_9VIBR</name>
<organism evidence="2 3">
    <name type="scientific">Vibrio echinoideorum</name>
    <dbReference type="NCBI Taxonomy" id="2100116"/>
    <lineage>
        <taxon>Bacteria</taxon>
        <taxon>Pseudomonadati</taxon>
        <taxon>Pseudomonadota</taxon>
        <taxon>Gammaproteobacteria</taxon>
        <taxon>Vibrionales</taxon>
        <taxon>Vibrionaceae</taxon>
        <taxon>Vibrio</taxon>
    </lineage>
</organism>
<dbReference type="Gene3D" id="3.40.1140.10">
    <property type="match status" value="1"/>
</dbReference>
<evidence type="ECO:0000313" key="3">
    <source>
        <dbReference type="Proteomes" id="UP001377160"/>
    </source>
</evidence>
<dbReference type="RefSeq" id="WP_341636210.1">
    <property type="nucleotide sequence ID" value="NZ_JBANDX010000079.1"/>
</dbReference>
<protein>
    <recommendedName>
        <fullName evidence="1">MukB N-terminal domain-containing protein</fullName>
    </recommendedName>
</protein>
<reference evidence="2 3" key="1">
    <citation type="submission" date="2024-02" db="EMBL/GenBank/DDBJ databases">
        <title>Bacteria isolated from the canopy kelp, Nereocystis luetkeana.</title>
        <authorList>
            <person name="Pfister C.A."/>
            <person name="Younker I.T."/>
            <person name="Light S.H."/>
        </authorList>
    </citation>
    <scope>NUCLEOTIDE SEQUENCE [LARGE SCALE GENOMIC DNA]</scope>
    <source>
        <strain evidence="2 3">TI.1.15</strain>
    </source>
</reference>
<dbReference type="Proteomes" id="UP001377160">
    <property type="component" value="Unassembled WGS sequence"/>
</dbReference>
<gene>
    <name evidence="2" type="ORF">V8Z71_23720</name>
</gene>
<feature type="non-terminal residue" evidence="2">
    <location>
        <position position="80"/>
    </location>
</feature>
<evidence type="ECO:0000259" key="1">
    <source>
        <dbReference type="Pfam" id="PF04310"/>
    </source>
</evidence>
<sequence length="80" mass="9083">RNQRLLFAVKLQQVAGRYKKVDINPFVILGLPSHVKRTDVLIQNVSDSHARVCLLNYVKAAVAQYEGSHFKAFSSIVDYH</sequence>
<comment type="caution">
    <text evidence="2">The sequence shown here is derived from an EMBL/GenBank/DDBJ whole genome shotgun (WGS) entry which is preliminary data.</text>
</comment>
<feature type="domain" description="MukB N-terminal" evidence="1">
    <location>
        <begin position="1"/>
        <end position="80"/>
    </location>
</feature>
<feature type="non-terminal residue" evidence="2">
    <location>
        <position position="1"/>
    </location>
</feature>
<accession>A0ABU9FYN2</accession>
<dbReference type="EMBL" id="JBANDX010000079">
    <property type="protein sequence ID" value="MEL0611319.1"/>
    <property type="molecule type" value="Genomic_DNA"/>
</dbReference>